<dbReference type="Pfam" id="PF00072">
    <property type="entry name" value="Response_reg"/>
    <property type="match status" value="1"/>
</dbReference>
<dbReference type="PANTHER" id="PTHR43547:SF2">
    <property type="entry name" value="HYBRID SIGNAL TRANSDUCTION HISTIDINE KINASE C"/>
    <property type="match status" value="1"/>
</dbReference>
<evidence type="ECO:0000256" key="2">
    <source>
        <dbReference type="ARBA" id="ARBA00012438"/>
    </source>
</evidence>
<dbReference type="InterPro" id="IPR005467">
    <property type="entry name" value="His_kinase_dom"/>
</dbReference>
<evidence type="ECO:0000259" key="5">
    <source>
        <dbReference type="PROSITE" id="PS50109"/>
    </source>
</evidence>
<keyword evidence="3 4" id="KW-0597">Phosphoprotein</keyword>
<comment type="caution">
    <text evidence="7">The sequence shown here is derived from an EMBL/GenBank/DDBJ whole genome shotgun (WGS) entry which is preliminary data.</text>
</comment>
<keyword evidence="8" id="KW-1185">Reference proteome</keyword>
<name>A0ABU6CTR9_9GAMM</name>
<dbReference type="InterPro" id="IPR004358">
    <property type="entry name" value="Sig_transdc_His_kin-like_C"/>
</dbReference>
<dbReference type="EC" id="2.7.13.3" evidence="2"/>
<dbReference type="EMBL" id="JAYMYJ010000039">
    <property type="protein sequence ID" value="MEB4590231.1"/>
    <property type="molecule type" value="Genomic_DNA"/>
</dbReference>
<feature type="domain" description="Histidine kinase" evidence="5">
    <location>
        <begin position="40"/>
        <end position="166"/>
    </location>
</feature>
<dbReference type="InterPro" id="IPR036890">
    <property type="entry name" value="HATPase_C_sf"/>
</dbReference>
<evidence type="ECO:0000256" key="3">
    <source>
        <dbReference type="ARBA" id="ARBA00022553"/>
    </source>
</evidence>
<feature type="domain" description="Response regulatory" evidence="6">
    <location>
        <begin position="188"/>
        <end position="283"/>
    </location>
</feature>
<dbReference type="SUPFAM" id="SSF52172">
    <property type="entry name" value="CheY-like"/>
    <property type="match status" value="1"/>
</dbReference>
<dbReference type="PROSITE" id="PS50109">
    <property type="entry name" value="HIS_KIN"/>
    <property type="match status" value="1"/>
</dbReference>
<dbReference type="RefSeq" id="WP_324693496.1">
    <property type="nucleotide sequence ID" value="NZ_JAYMYJ010000039.1"/>
</dbReference>
<dbReference type="GO" id="GO:0016301">
    <property type="term" value="F:kinase activity"/>
    <property type="evidence" value="ECO:0007669"/>
    <property type="project" value="UniProtKB-KW"/>
</dbReference>
<dbReference type="PRINTS" id="PR00344">
    <property type="entry name" value="BCTRLSENSOR"/>
</dbReference>
<sequence length="283" mass="30219">MARPHIPMPHACQRHRHWTGGQGNDLGNLLSSTNVATLFLNLALPTEPVRVEADAARITQVVDNLLDNAIKYTPEGGSIEVSVTAENSLAVCRVRDSGEGMDPAMLPLLFDLFAQADRTLDRAKGGLGIGLSLVKRLVELHGGQVEASSAGEHKGSEFVVRLPLLVADAVPSQAGESATTPSASASRRILVVDDNPDVAHSFAMLLEIIGHQVMIAPDGPTALGMVETFRPEIIFLDIGLPGMDGYEVARRLSRSCWPKSIRRPGNRKAKGGHGTTLWASACQ</sequence>
<dbReference type="SUPFAM" id="SSF55874">
    <property type="entry name" value="ATPase domain of HSP90 chaperone/DNA topoisomerase II/histidine kinase"/>
    <property type="match status" value="1"/>
</dbReference>
<dbReference type="PANTHER" id="PTHR43547">
    <property type="entry name" value="TWO-COMPONENT HISTIDINE KINASE"/>
    <property type="match status" value="1"/>
</dbReference>
<reference evidence="8" key="1">
    <citation type="submission" date="2023-07" db="EMBL/GenBank/DDBJ databases">
        <title>The carbon used by Thiothrix.</title>
        <authorList>
            <person name="Chen L."/>
        </authorList>
    </citation>
    <scope>NUCLEOTIDE SEQUENCE [LARGE SCALE GENOMIC DNA]</scope>
</reference>
<reference evidence="7 8" key="2">
    <citation type="submission" date="2024-01" db="EMBL/GenBank/DDBJ databases">
        <authorList>
            <person name="Xie X."/>
        </authorList>
    </citation>
    <scope>NUCLEOTIDE SEQUENCE [LARGE SCALE GENOMIC DNA]</scope>
    <source>
        <strain evidence="7">SCUT-1</strain>
    </source>
</reference>
<gene>
    <name evidence="7" type="ORF">VSS37_04515</name>
</gene>
<dbReference type="SMART" id="SM00387">
    <property type="entry name" value="HATPase_c"/>
    <property type="match status" value="1"/>
</dbReference>
<dbReference type="Pfam" id="PF02518">
    <property type="entry name" value="HATPase_c"/>
    <property type="match status" value="1"/>
</dbReference>
<dbReference type="InterPro" id="IPR003594">
    <property type="entry name" value="HATPase_dom"/>
</dbReference>
<accession>A0ABU6CTR9</accession>
<evidence type="ECO:0000313" key="8">
    <source>
        <dbReference type="Proteomes" id="UP001308005"/>
    </source>
</evidence>
<dbReference type="PROSITE" id="PS50110">
    <property type="entry name" value="RESPONSE_REGULATORY"/>
    <property type="match status" value="1"/>
</dbReference>
<proteinExistence type="predicted"/>
<keyword evidence="7" id="KW-0418">Kinase</keyword>
<comment type="catalytic activity">
    <reaction evidence="1">
        <text>ATP + protein L-histidine = ADP + protein N-phospho-L-histidine.</text>
        <dbReference type="EC" id="2.7.13.3"/>
    </reaction>
</comment>
<evidence type="ECO:0000256" key="4">
    <source>
        <dbReference type="PROSITE-ProRule" id="PRU00169"/>
    </source>
</evidence>
<dbReference type="Proteomes" id="UP001308005">
    <property type="component" value="Unassembled WGS sequence"/>
</dbReference>
<keyword evidence="7" id="KW-0808">Transferase</keyword>
<evidence type="ECO:0000259" key="6">
    <source>
        <dbReference type="PROSITE" id="PS50110"/>
    </source>
</evidence>
<dbReference type="Gene3D" id="3.30.565.10">
    <property type="entry name" value="Histidine kinase-like ATPase, C-terminal domain"/>
    <property type="match status" value="1"/>
</dbReference>
<organism evidence="7 8">
    <name type="scientific">Candidatus Thiothrix phosphatis</name>
    <dbReference type="NCBI Taxonomy" id="3112415"/>
    <lineage>
        <taxon>Bacteria</taxon>
        <taxon>Pseudomonadati</taxon>
        <taxon>Pseudomonadota</taxon>
        <taxon>Gammaproteobacteria</taxon>
        <taxon>Thiotrichales</taxon>
        <taxon>Thiotrichaceae</taxon>
        <taxon>Thiothrix</taxon>
    </lineage>
</organism>
<protein>
    <recommendedName>
        <fullName evidence="2">histidine kinase</fullName>
        <ecNumber evidence="2">2.7.13.3</ecNumber>
    </recommendedName>
</protein>
<dbReference type="InterPro" id="IPR011006">
    <property type="entry name" value="CheY-like_superfamily"/>
</dbReference>
<dbReference type="InterPro" id="IPR001789">
    <property type="entry name" value="Sig_transdc_resp-reg_receiver"/>
</dbReference>
<dbReference type="Gene3D" id="3.40.50.2300">
    <property type="match status" value="1"/>
</dbReference>
<evidence type="ECO:0000313" key="7">
    <source>
        <dbReference type="EMBL" id="MEB4590231.1"/>
    </source>
</evidence>
<evidence type="ECO:0000256" key="1">
    <source>
        <dbReference type="ARBA" id="ARBA00000085"/>
    </source>
</evidence>
<dbReference type="SMART" id="SM00448">
    <property type="entry name" value="REC"/>
    <property type="match status" value="1"/>
</dbReference>
<feature type="modified residue" description="4-aspartylphosphate" evidence="4">
    <location>
        <position position="237"/>
    </location>
</feature>